<dbReference type="KEGG" id="llu:AKJ09_03703"/>
<name>A0A0K1PV85_9BACT</name>
<dbReference type="STRING" id="1391654.AKJ09_03703"/>
<organism evidence="3 4">
    <name type="scientific">Labilithrix luteola</name>
    <dbReference type="NCBI Taxonomy" id="1391654"/>
    <lineage>
        <taxon>Bacteria</taxon>
        <taxon>Pseudomonadati</taxon>
        <taxon>Myxococcota</taxon>
        <taxon>Polyangia</taxon>
        <taxon>Polyangiales</taxon>
        <taxon>Labilitrichaceae</taxon>
        <taxon>Labilithrix</taxon>
    </lineage>
</organism>
<accession>A0A0K1PV85</accession>
<dbReference type="RefSeq" id="WP_146648250.1">
    <property type="nucleotide sequence ID" value="NZ_CP012333.1"/>
</dbReference>
<dbReference type="PROSITE" id="PS51257">
    <property type="entry name" value="PROKAR_LIPOPROTEIN"/>
    <property type="match status" value="1"/>
</dbReference>
<feature type="region of interest" description="Disordered" evidence="1">
    <location>
        <begin position="607"/>
        <end position="651"/>
    </location>
</feature>
<evidence type="ECO:0000313" key="3">
    <source>
        <dbReference type="EMBL" id="AKU97039.1"/>
    </source>
</evidence>
<reference evidence="3 4" key="1">
    <citation type="submission" date="2015-08" db="EMBL/GenBank/DDBJ databases">
        <authorList>
            <person name="Babu N.S."/>
            <person name="Beckwith C.J."/>
            <person name="Beseler K.G."/>
            <person name="Brison A."/>
            <person name="Carone J.V."/>
            <person name="Caskin T.P."/>
            <person name="Diamond M."/>
            <person name="Durham M.E."/>
            <person name="Foxe J.M."/>
            <person name="Go M."/>
            <person name="Henderson B.A."/>
            <person name="Jones I.B."/>
            <person name="McGettigan J.A."/>
            <person name="Micheletti S.J."/>
            <person name="Nasrallah M.E."/>
            <person name="Ortiz D."/>
            <person name="Piller C.R."/>
            <person name="Privatt S.R."/>
            <person name="Schneider S.L."/>
            <person name="Sharp S."/>
            <person name="Smith T.C."/>
            <person name="Stanton J.D."/>
            <person name="Ullery H.E."/>
            <person name="Wilson R.J."/>
            <person name="Serrano M.G."/>
            <person name="Buck G."/>
            <person name="Lee V."/>
            <person name="Wang Y."/>
            <person name="Carvalho R."/>
            <person name="Voegtly L."/>
            <person name="Shi R."/>
            <person name="Duckworth R."/>
            <person name="Johnson A."/>
            <person name="Loviza R."/>
            <person name="Walstead R."/>
            <person name="Shah Z."/>
            <person name="Kiflezghi M."/>
            <person name="Wade K."/>
            <person name="Ball S.L."/>
            <person name="Bradley K.W."/>
            <person name="Asai D.J."/>
            <person name="Bowman C.A."/>
            <person name="Russell D.A."/>
            <person name="Pope W.H."/>
            <person name="Jacobs-Sera D."/>
            <person name="Hendrix R.W."/>
            <person name="Hatfull G.F."/>
        </authorList>
    </citation>
    <scope>NUCLEOTIDE SEQUENCE [LARGE SCALE GENOMIC DNA]</scope>
    <source>
        <strain evidence="3 4">DSM 27648</strain>
    </source>
</reference>
<feature type="signal peptide" evidence="2">
    <location>
        <begin position="1"/>
        <end position="22"/>
    </location>
</feature>
<proteinExistence type="predicted"/>
<evidence type="ECO:0000256" key="1">
    <source>
        <dbReference type="SAM" id="MobiDB-lite"/>
    </source>
</evidence>
<keyword evidence="4" id="KW-1185">Reference proteome</keyword>
<dbReference type="EMBL" id="CP012333">
    <property type="protein sequence ID" value="AKU97039.1"/>
    <property type="molecule type" value="Genomic_DNA"/>
</dbReference>
<feature type="chain" id="PRO_5005466432" evidence="2">
    <location>
        <begin position="23"/>
        <end position="651"/>
    </location>
</feature>
<protein>
    <submittedName>
        <fullName evidence="3">Uncharacterized protein</fullName>
    </submittedName>
</protein>
<keyword evidence="2" id="KW-0732">Signal</keyword>
<gene>
    <name evidence="3" type="ORF">AKJ09_03703</name>
</gene>
<evidence type="ECO:0000313" key="4">
    <source>
        <dbReference type="Proteomes" id="UP000064967"/>
    </source>
</evidence>
<dbReference type="Proteomes" id="UP000064967">
    <property type="component" value="Chromosome"/>
</dbReference>
<sequence length="651" mass="72077">MRHSMRWLAAGLAWALMTTACGPSKTTVDVKTRVAVTVTPTVDKLPFDPRGARITAAAQQLAEAAGHFIAIDVDAAIVPEFRSSFEEALGQSFENMIRDLASLKKRSEPAFAYGAPLVERVSLRYDVTATKDVVSLDAPSRTLVIRGPARREALVAEGTLYRALDDAFAAYVTQRFAKDSADSVAASDRRAYFDYLTGNGGGRSSFRDGKLETASDLANAPRAARIVSVVRLNELVTSDAALAKDTWRWLLSQNSWFTEQYTHRASLVRALPADCTFKRAETAYTRWLAAAFAKADDDQRLSIERSLFVRSFNQERAEQGGKSYPPFAWPGIDRFAFGLRVIDDWRAAGHLTQMTRGSSGKRSLAHEFVACPYAMDGTAHVVPHCDYDWYRFALESDDGPKRLASAMMERNDPIFTETVFHNIRHVASKSQDATIAMLRNVERNASAWLPGARVLAEASDNSTDRILLEEAQRLWLEHAEYRGTILYLLGHIDAYDHGNVDWRGFEDAFGGRVNASELQSYLDLGPTALWLLPIVWPALDKGYSRAALIVPKLDAMLDDGRLGSIPANGSYEALLHIIQHLCAEKNVADLATIRTYLKQRVASHPGEPFGRLEKDATSESCQPAPPPPPPRNEVRLVPGKQRLKIIQKGTP</sequence>
<dbReference type="AlphaFoldDB" id="A0A0K1PV85"/>
<evidence type="ECO:0000256" key="2">
    <source>
        <dbReference type="SAM" id="SignalP"/>
    </source>
</evidence>